<organism evidence="1 2">
    <name type="scientific">Pseudomonas citronellolis</name>
    <dbReference type="NCBI Taxonomy" id="53408"/>
    <lineage>
        <taxon>Bacteria</taxon>
        <taxon>Pseudomonadati</taxon>
        <taxon>Pseudomonadota</taxon>
        <taxon>Gammaproteobacteria</taxon>
        <taxon>Pseudomonadales</taxon>
        <taxon>Pseudomonadaceae</taxon>
        <taxon>Pseudomonas</taxon>
    </lineage>
</organism>
<evidence type="ECO:0000313" key="1">
    <source>
        <dbReference type="EMBL" id="ANI14159.1"/>
    </source>
</evidence>
<dbReference type="EMBL" id="CP015878">
    <property type="protein sequence ID" value="ANI14159.1"/>
    <property type="molecule type" value="Genomic_DNA"/>
</dbReference>
<dbReference type="AlphaFoldDB" id="A0A1A9K9M5"/>
<dbReference type="InterPro" id="IPR050706">
    <property type="entry name" value="Cyclic-di-GMP_PDE-like"/>
</dbReference>
<dbReference type="GO" id="GO:0000160">
    <property type="term" value="P:phosphorelay signal transduction system"/>
    <property type="evidence" value="ECO:0007669"/>
    <property type="project" value="InterPro"/>
</dbReference>
<dbReference type="InterPro" id="IPR035919">
    <property type="entry name" value="EAL_sf"/>
</dbReference>
<dbReference type="Pfam" id="PF00072">
    <property type="entry name" value="Response_reg"/>
    <property type="match status" value="1"/>
</dbReference>
<dbReference type="Gene3D" id="3.40.50.2300">
    <property type="match status" value="1"/>
</dbReference>
<dbReference type="Proteomes" id="UP000077748">
    <property type="component" value="Chromosome"/>
</dbReference>
<dbReference type="Gene3D" id="3.20.20.450">
    <property type="entry name" value="EAL domain"/>
    <property type="match status" value="1"/>
</dbReference>
<dbReference type="PANTHER" id="PTHR33121:SF70">
    <property type="entry name" value="SIGNALING PROTEIN YKOW"/>
    <property type="match status" value="1"/>
</dbReference>
<accession>A0A1A9K9M5</accession>
<dbReference type="CDD" id="cd01948">
    <property type="entry name" value="EAL"/>
    <property type="match status" value="1"/>
</dbReference>
<protein>
    <submittedName>
        <fullName evidence="1">Uncharacterized protein</fullName>
    </submittedName>
</protein>
<dbReference type="SUPFAM" id="SSF141868">
    <property type="entry name" value="EAL domain-like"/>
    <property type="match status" value="1"/>
</dbReference>
<name>A0A1A9K9M5_9PSED</name>
<dbReference type="SMART" id="SM00052">
    <property type="entry name" value="EAL"/>
    <property type="match status" value="1"/>
</dbReference>
<gene>
    <name evidence="1" type="ORF">A9C11_09285</name>
</gene>
<dbReference type="SMART" id="SM00448">
    <property type="entry name" value="REC"/>
    <property type="match status" value="1"/>
</dbReference>
<dbReference type="GO" id="GO:0071111">
    <property type="term" value="F:cyclic-guanylate-specific phosphodiesterase activity"/>
    <property type="evidence" value="ECO:0007669"/>
    <property type="project" value="InterPro"/>
</dbReference>
<dbReference type="PROSITE" id="PS50110">
    <property type="entry name" value="RESPONSE_REGULATORY"/>
    <property type="match status" value="1"/>
</dbReference>
<dbReference type="InterPro" id="IPR011006">
    <property type="entry name" value="CheY-like_superfamily"/>
</dbReference>
<dbReference type="PANTHER" id="PTHR33121">
    <property type="entry name" value="CYCLIC DI-GMP PHOSPHODIESTERASE PDEF"/>
    <property type="match status" value="1"/>
</dbReference>
<dbReference type="InterPro" id="IPR001789">
    <property type="entry name" value="Sig_transdc_resp-reg_receiver"/>
</dbReference>
<dbReference type="PROSITE" id="PS50883">
    <property type="entry name" value="EAL"/>
    <property type="match status" value="1"/>
</dbReference>
<proteinExistence type="predicted"/>
<dbReference type="RefSeq" id="WP_043319078.1">
    <property type="nucleotide sequence ID" value="NZ_CP015878.1"/>
</dbReference>
<sequence>MNISIPSSLLVLEDHAFLREATVHGLRVLGYEQVLAAGDGDSAIELLRQKGGVDICICDVLPPGMDLLGFLRLAAQEKLLRAIIVVSEVPADLRRAIAHIATLYGLSVLGELTKPLQMSSLQARLRHYSPAPAAAPPLPRPTPSALEVWQAMRNRELRAYYQPKVDLDTLQEIGAEVLVRWDHPVHGLLRPAYFLAAIRRMKLLPDLFDLVLDQALDFARRELRHGTQRALSINIDLEVLQQRDLAGHLKEKLRQTGVDPASLTIEIIEGGLATTPLASLENLTRLRLLGCNVAIDDFGTGYSSLQRLCDLPCNEIKLDASFIRDMQHNPRTHESVASTLVLARHLQLRVIAEGIETYQQLQRMRELGCRFGQGFLFARPMSEDAYRHWTGVDLQPPETEAGSALELEGAQNPPG</sequence>
<dbReference type="Pfam" id="PF00563">
    <property type="entry name" value="EAL"/>
    <property type="match status" value="1"/>
</dbReference>
<reference evidence="1 2" key="1">
    <citation type="submission" date="2016-05" db="EMBL/GenBank/DDBJ databases">
        <title>Genome Sequence of Pseudomonas citronellolis Strain SJTE-3, an Estrogens and Persistent Organic Pollutants degradation strain.</title>
        <authorList>
            <person name="Liang R."/>
        </authorList>
    </citation>
    <scope>NUCLEOTIDE SEQUENCE [LARGE SCALE GENOMIC DNA]</scope>
    <source>
        <strain evidence="1 2">SJTE-3</strain>
    </source>
</reference>
<evidence type="ECO:0000313" key="2">
    <source>
        <dbReference type="Proteomes" id="UP000077748"/>
    </source>
</evidence>
<dbReference type="InterPro" id="IPR001633">
    <property type="entry name" value="EAL_dom"/>
</dbReference>
<dbReference type="SUPFAM" id="SSF52172">
    <property type="entry name" value="CheY-like"/>
    <property type="match status" value="1"/>
</dbReference>